<dbReference type="InterPro" id="IPR001645">
    <property type="entry name" value="Folylpolyglutamate_synth"/>
</dbReference>
<dbReference type="GO" id="GO:0008841">
    <property type="term" value="F:dihydrofolate synthase activity"/>
    <property type="evidence" value="ECO:0007669"/>
    <property type="project" value="TreeGrafter"/>
</dbReference>
<dbReference type="Gene3D" id="3.90.190.20">
    <property type="entry name" value="Mur ligase, C-terminal domain"/>
    <property type="match status" value="1"/>
</dbReference>
<dbReference type="GO" id="GO:0004326">
    <property type="term" value="F:tetrahydrofolylpolyglutamate synthase activity"/>
    <property type="evidence" value="ECO:0007669"/>
    <property type="project" value="InterPro"/>
</dbReference>
<dbReference type="GO" id="GO:0005524">
    <property type="term" value="F:ATP binding"/>
    <property type="evidence" value="ECO:0007669"/>
    <property type="project" value="UniProtKB-KW"/>
</dbReference>
<dbReference type="PANTHER" id="PTHR11136:SF0">
    <property type="entry name" value="DIHYDROFOLATE SYNTHETASE-RELATED"/>
    <property type="match status" value="1"/>
</dbReference>
<dbReference type="EMBL" id="BARV01032628">
    <property type="protein sequence ID" value="GAI36198.1"/>
    <property type="molecule type" value="Genomic_DNA"/>
</dbReference>
<keyword evidence="4" id="KW-0067">ATP-binding</keyword>
<organism evidence="6">
    <name type="scientific">marine sediment metagenome</name>
    <dbReference type="NCBI Taxonomy" id="412755"/>
    <lineage>
        <taxon>unclassified sequences</taxon>
        <taxon>metagenomes</taxon>
        <taxon>ecological metagenomes</taxon>
    </lineage>
</organism>
<evidence type="ECO:0000256" key="1">
    <source>
        <dbReference type="ARBA" id="ARBA00008276"/>
    </source>
</evidence>
<proteinExistence type="inferred from homology"/>
<comment type="similarity">
    <text evidence="1">Belongs to the folylpolyglutamate synthase family.</text>
</comment>
<evidence type="ECO:0000259" key="5">
    <source>
        <dbReference type="Pfam" id="PF02875"/>
    </source>
</evidence>
<gene>
    <name evidence="6" type="ORF">S06H3_51424</name>
</gene>
<evidence type="ECO:0000313" key="6">
    <source>
        <dbReference type="EMBL" id="GAI36198.1"/>
    </source>
</evidence>
<dbReference type="PANTHER" id="PTHR11136">
    <property type="entry name" value="FOLYLPOLYGLUTAMATE SYNTHASE-RELATED"/>
    <property type="match status" value="1"/>
</dbReference>
<reference evidence="6" key="1">
    <citation type="journal article" date="2014" name="Front. Microbiol.">
        <title>High frequency of phylogenetically diverse reductive dehalogenase-homologous genes in deep subseafloor sedimentary metagenomes.</title>
        <authorList>
            <person name="Kawai M."/>
            <person name="Futagami T."/>
            <person name="Toyoda A."/>
            <person name="Takaki Y."/>
            <person name="Nishi S."/>
            <person name="Hori S."/>
            <person name="Arai W."/>
            <person name="Tsubouchi T."/>
            <person name="Morono Y."/>
            <person name="Uchiyama I."/>
            <person name="Ito T."/>
            <person name="Fujiyama A."/>
            <person name="Inagaki F."/>
            <person name="Takami H."/>
        </authorList>
    </citation>
    <scope>NUCLEOTIDE SEQUENCE</scope>
    <source>
        <strain evidence="6">Expedition CK06-06</strain>
    </source>
</reference>
<dbReference type="InterPro" id="IPR004101">
    <property type="entry name" value="Mur_ligase_C"/>
</dbReference>
<dbReference type="SUPFAM" id="SSF53244">
    <property type="entry name" value="MurD-like peptide ligases, peptide-binding domain"/>
    <property type="match status" value="1"/>
</dbReference>
<feature type="domain" description="Mur ligase C-terminal" evidence="5">
    <location>
        <begin position="20"/>
        <end position="138"/>
    </location>
</feature>
<evidence type="ECO:0000256" key="3">
    <source>
        <dbReference type="ARBA" id="ARBA00022741"/>
    </source>
</evidence>
<dbReference type="InterPro" id="IPR036615">
    <property type="entry name" value="Mur_ligase_C_dom_sf"/>
</dbReference>
<evidence type="ECO:0000256" key="4">
    <source>
        <dbReference type="ARBA" id="ARBA00022840"/>
    </source>
</evidence>
<keyword evidence="2" id="KW-0436">Ligase</keyword>
<keyword evidence="3" id="KW-0547">Nucleotide-binding</keyword>
<accession>X1MY29</accession>
<dbReference type="GO" id="GO:0005737">
    <property type="term" value="C:cytoplasm"/>
    <property type="evidence" value="ECO:0007669"/>
    <property type="project" value="TreeGrafter"/>
</dbReference>
<sequence length="155" mass="17865">WKKLEKEKIILGIETTRWDGRLEVISRRPLVLLDGAHNEEGARALEKYVREFVPTPVILVYAAMRDKKIEKIAYILFPLAEKVILTRFPYFRAEEPDEMKDRLQGFKDRIVCEPDARKAFEMAIQSAGARGSILITGSLFLVGEIKKLKTKCRES</sequence>
<dbReference type="AlphaFoldDB" id="X1MY29"/>
<dbReference type="Pfam" id="PF02875">
    <property type="entry name" value="Mur_ligase_C"/>
    <property type="match status" value="1"/>
</dbReference>
<protein>
    <recommendedName>
        <fullName evidence="5">Mur ligase C-terminal domain-containing protein</fullName>
    </recommendedName>
</protein>
<feature type="non-terminal residue" evidence="6">
    <location>
        <position position="1"/>
    </location>
</feature>
<comment type="caution">
    <text evidence="6">The sequence shown here is derived from an EMBL/GenBank/DDBJ whole genome shotgun (WGS) entry which is preliminary data.</text>
</comment>
<name>X1MY29_9ZZZZ</name>
<evidence type="ECO:0000256" key="2">
    <source>
        <dbReference type="ARBA" id="ARBA00022598"/>
    </source>
</evidence>